<evidence type="ECO:0000256" key="1">
    <source>
        <dbReference type="ARBA" id="ARBA00004202"/>
    </source>
</evidence>
<dbReference type="InterPro" id="IPR007554">
    <property type="entry name" value="Glycerophosphate_synth"/>
</dbReference>
<dbReference type="Gene3D" id="3.40.50.11820">
    <property type="match status" value="1"/>
</dbReference>
<feature type="region of interest" description="Disordered" evidence="7">
    <location>
        <begin position="1031"/>
        <end position="1059"/>
    </location>
</feature>
<dbReference type="InterPro" id="IPR043149">
    <property type="entry name" value="TagF_N"/>
</dbReference>
<name>A0ABY4AS87_9MICO</name>
<comment type="subcellular location">
    <subcellularLocation>
        <location evidence="1">Cell membrane</location>
        <topology evidence="1">Peripheral membrane protein</topology>
    </subcellularLocation>
</comment>
<dbReference type="Proteomes" id="UP000831304">
    <property type="component" value="Chromosome"/>
</dbReference>
<dbReference type="PANTHER" id="PTHR37316">
    <property type="entry name" value="TEICHOIC ACID GLYCEROL-PHOSPHATE PRIMASE"/>
    <property type="match status" value="1"/>
</dbReference>
<keyword evidence="6" id="KW-0472">Membrane</keyword>
<comment type="similarity">
    <text evidence="2">Belongs to the CDP-glycerol glycerophosphotransferase family.</text>
</comment>
<keyword evidence="4" id="KW-0808">Transferase</keyword>
<dbReference type="InterPro" id="IPR036412">
    <property type="entry name" value="HAD-like_sf"/>
</dbReference>
<evidence type="ECO:0000256" key="5">
    <source>
        <dbReference type="ARBA" id="ARBA00022944"/>
    </source>
</evidence>
<dbReference type="Pfam" id="PF04464">
    <property type="entry name" value="Glyphos_transf"/>
    <property type="match status" value="1"/>
</dbReference>
<evidence type="ECO:0000256" key="2">
    <source>
        <dbReference type="ARBA" id="ARBA00010488"/>
    </source>
</evidence>
<dbReference type="InterPro" id="IPR051612">
    <property type="entry name" value="Teichoic_Acid_Biosynth"/>
</dbReference>
<dbReference type="PANTHER" id="PTHR37316:SF3">
    <property type="entry name" value="TEICHOIC ACID GLYCEROL-PHOSPHATE TRANSFERASE"/>
    <property type="match status" value="1"/>
</dbReference>
<dbReference type="InterPro" id="IPR043148">
    <property type="entry name" value="TagF_C"/>
</dbReference>
<evidence type="ECO:0000313" key="9">
    <source>
        <dbReference type="Proteomes" id="UP000831304"/>
    </source>
</evidence>
<evidence type="ECO:0000256" key="7">
    <source>
        <dbReference type="SAM" id="MobiDB-lite"/>
    </source>
</evidence>
<keyword evidence="3" id="KW-1003">Cell membrane</keyword>
<proteinExistence type="inferred from homology"/>
<feature type="compositionally biased region" description="Low complexity" evidence="7">
    <location>
        <begin position="1031"/>
        <end position="1042"/>
    </location>
</feature>
<dbReference type="Gene3D" id="1.10.150.400">
    <property type="match status" value="1"/>
</dbReference>
<accession>A0ABY4AS87</accession>
<keyword evidence="5" id="KW-0777">Teichoic acid biosynthesis</keyword>
<evidence type="ECO:0000256" key="6">
    <source>
        <dbReference type="ARBA" id="ARBA00023136"/>
    </source>
</evidence>
<reference evidence="8 9" key="1">
    <citation type="submission" date="2022-03" db="EMBL/GenBank/DDBJ databases">
        <title>Agromyces sp. isolated from the gut of P. brevitarsis seulensis larvae.</title>
        <authorList>
            <person name="Won M."/>
            <person name="Kwon S.-W."/>
        </authorList>
    </citation>
    <scope>NUCLEOTIDE SEQUENCE [LARGE SCALE GENOMIC DNA]</scope>
    <source>
        <strain evidence="8 9">KACC 16215</strain>
    </source>
</reference>
<dbReference type="Gene3D" id="3.40.50.1000">
    <property type="entry name" value="HAD superfamily/HAD-like"/>
    <property type="match status" value="1"/>
</dbReference>
<protein>
    <submittedName>
        <fullName evidence="8">CDP-glycerol glycerophosphotransferase family protein</fullName>
    </submittedName>
</protein>
<keyword evidence="9" id="KW-1185">Reference proteome</keyword>
<dbReference type="Gene3D" id="3.40.50.12580">
    <property type="match status" value="1"/>
</dbReference>
<dbReference type="InterPro" id="IPR023214">
    <property type="entry name" value="HAD_sf"/>
</dbReference>
<sequence length="1059" mass="120592">MEEKRTVETPAVRNRKIWLFNAAEFAGNPKWLFEYVRRFRPDIRAYWITESAETVQRLRRLGYQALSFSAPESRRIQRAAGVFVVNQVKERIPDAMRGIVLLNLWHGVGVKRVERAMTTGVLMPRIAGKYIRNNKAYRDTQLFLVSSELMETHFREQIGFDESQVIRAGYPQNTYLRAHGSMTTFDHELRGADGLTPRTSVILYAPTHRVSGNAGFLTRALPDFDALVAVLEANDQLLILKMHPHLVGDRAYLELKRRYGRHPRLRFWDNAHDVYEVFDQIDTAIIDYSSIHYDLIAAGVTSFIRYVFDLDAPEALEPGFDYLELSRGTIAADFPALLTALGGDNRVAEAELDELRRQFWSYDDDASIERIIEHALQYEVRDVELPTLYSFDVFDTVMHRRAVRPVSIFLAVRREIARAGDDFPQFLAQRFVEVRQQSEAAVREGLRKDPRRATGAEFEITFDAIYERIGRLFDLDQPQLDRIKAWEIESELRDVVPDAEIVARVRELHEAGERVILISDMYLPRSVVARMLERADPLLAELPLYLSSEHGVQKSTKQLYLRAFVDVDYDFERWVHTGDNPHADVRMAAQLGITTVKLETPVFDGYEQAMANTIGSYDGYLLAGLNRAKRFEGASRTELFAYRTASLYLVPYVVWAVRDAVARGYETLYFISRDGHLLRGIAERCIEELGLPLKTRYIHGSRRAWRLASQLDGIDDDTFAPHGSFGGIRTFAGLVEASRLEERELLELFPDFARFRRAGGFSAHEAAGIVETMRASHAFRSRLAEIAAADRELATAYLAQEIDFDERFAFVEYWGRGYTQDCLVRLFESMGVETGAPFYYARSIYPSATAAERHNYTSASYSLLLIEAIFANLPYGTTEGYDRVDGRLVARTSPRGHDAELLEAMERMLPMFAADFLALPALDQVQLARDAFRFGFEHFRTQPGFIDYVELIAPLRDAVELGGHEREFAPALRLGDLVAFLRGKPMSEITRSFPISMTRSRGLAPKLFRLQREVGLRRVVKRQLRRLIGARPNRPGAAAPAAEQSRPSVNPAIMTDPGA</sequence>
<dbReference type="SUPFAM" id="SSF56784">
    <property type="entry name" value="HAD-like"/>
    <property type="match status" value="1"/>
</dbReference>
<evidence type="ECO:0000256" key="3">
    <source>
        <dbReference type="ARBA" id="ARBA00022475"/>
    </source>
</evidence>
<dbReference type="RefSeq" id="WP_243568859.1">
    <property type="nucleotide sequence ID" value="NZ_CP094533.1"/>
</dbReference>
<evidence type="ECO:0000256" key="4">
    <source>
        <dbReference type="ARBA" id="ARBA00022679"/>
    </source>
</evidence>
<gene>
    <name evidence="8" type="ORF">MTP13_17180</name>
</gene>
<organism evidence="8 9">
    <name type="scientific">Agromyces soli</name>
    <dbReference type="NCBI Taxonomy" id="659012"/>
    <lineage>
        <taxon>Bacteria</taxon>
        <taxon>Bacillati</taxon>
        <taxon>Actinomycetota</taxon>
        <taxon>Actinomycetes</taxon>
        <taxon>Micrococcales</taxon>
        <taxon>Microbacteriaceae</taxon>
        <taxon>Agromyces</taxon>
    </lineage>
</organism>
<dbReference type="EMBL" id="CP094533">
    <property type="protein sequence ID" value="UOE26019.1"/>
    <property type="molecule type" value="Genomic_DNA"/>
</dbReference>
<evidence type="ECO:0000313" key="8">
    <source>
        <dbReference type="EMBL" id="UOE26019.1"/>
    </source>
</evidence>